<comment type="caution">
    <text evidence="3">The sequence shown here is derived from an EMBL/GenBank/DDBJ whole genome shotgun (WGS) entry which is preliminary data.</text>
</comment>
<organism evidence="3 4">
    <name type="scientific">Brevundimonas intermedia</name>
    <dbReference type="NCBI Taxonomy" id="74315"/>
    <lineage>
        <taxon>Bacteria</taxon>
        <taxon>Pseudomonadati</taxon>
        <taxon>Pseudomonadota</taxon>
        <taxon>Alphaproteobacteria</taxon>
        <taxon>Caulobacterales</taxon>
        <taxon>Caulobacteraceae</taxon>
        <taxon>Brevundimonas</taxon>
    </lineage>
</organism>
<protein>
    <submittedName>
        <fullName evidence="3">Uncharacterized protein</fullName>
    </submittedName>
</protein>
<dbReference type="Proteomes" id="UP001143509">
    <property type="component" value="Unassembled WGS sequence"/>
</dbReference>
<keyword evidence="2" id="KW-0812">Transmembrane</keyword>
<reference evidence="3" key="1">
    <citation type="journal article" date="2014" name="Int. J. Syst. Evol. Microbiol.">
        <title>Complete genome of a new Firmicutes species belonging to the dominant human colonic microbiota ('Ruminococcus bicirculans') reveals two chromosomes and a selective capacity to utilize plant glucans.</title>
        <authorList>
            <consortium name="NISC Comparative Sequencing Program"/>
            <person name="Wegmann U."/>
            <person name="Louis P."/>
            <person name="Goesmann A."/>
            <person name="Henrissat B."/>
            <person name="Duncan S.H."/>
            <person name="Flint H.J."/>
        </authorList>
    </citation>
    <scope>NUCLEOTIDE SEQUENCE</scope>
    <source>
        <strain evidence="3">VKM B-1499</strain>
    </source>
</reference>
<proteinExistence type="predicted"/>
<feature type="transmembrane region" description="Helical" evidence="2">
    <location>
        <begin position="82"/>
        <end position="103"/>
    </location>
</feature>
<evidence type="ECO:0000256" key="1">
    <source>
        <dbReference type="SAM" id="MobiDB-lite"/>
    </source>
</evidence>
<name>A0ABQ5TB03_9CAUL</name>
<keyword evidence="2" id="KW-0472">Membrane</keyword>
<evidence type="ECO:0000313" key="4">
    <source>
        <dbReference type="Proteomes" id="UP001143509"/>
    </source>
</evidence>
<reference evidence="3" key="2">
    <citation type="submission" date="2023-01" db="EMBL/GenBank/DDBJ databases">
        <authorList>
            <person name="Sun Q."/>
            <person name="Evtushenko L."/>
        </authorList>
    </citation>
    <scope>NUCLEOTIDE SEQUENCE</scope>
    <source>
        <strain evidence="3">VKM B-1499</strain>
    </source>
</reference>
<keyword evidence="4" id="KW-1185">Reference proteome</keyword>
<dbReference type="EMBL" id="BSFD01000006">
    <property type="protein sequence ID" value="GLK49229.1"/>
    <property type="molecule type" value="Genomic_DNA"/>
</dbReference>
<gene>
    <name evidence="3" type="ORF">GCM10017620_22020</name>
</gene>
<keyword evidence="2" id="KW-1133">Transmembrane helix</keyword>
<feature type="transmembrane region" description="Helical" evidence="2">
    <location>
        <begin position="6"/>
        <end position="25"/>
    </location>
</feature>
<feature type="transmembrane region" description="Helical" evidence="2">
    <location>
        <begin position="45"/>
        <end position="62"/>
    </location>
</feature>
<sequence>MFTSLILFIVLGLTIFDEGPVGGVLRRWLVSVPAQFLSQLSRGQLIGLACFALIGAAAVTLFEAEGLRLFAMAAPEMVGWFLMFDVTVLFDLLVLTVSLHALAGWRGLGRLAQAARDQGLRLWAQVRTRARSRARRLRRPRPPASGSLDDEPGRDIPAWA</sequence>
<feature type="region of interest" description="Disordered" evidence="1">
    <location>
        <begin position="133"/>
        <end position="160"/>
    </location>
</feature>
<evidence type="ECO:0000256" key="2">
    <source>
        <dbReference type="SAM" id="Phobius"/>
    </source>
</evidence>
<evidence type="ECO:0000313" key="3">
    <source>
        <dbReference type="EMBL" id="GLK49229.1"/>
    </source>
</evidence>
<dbReference type="RefSeq" id="WP_271165420.1">
    <property type="nucleotide sequence ID" value="NZ_BSFD01000006.1"/>
</dbReference>
<accession>A0ABQ5TB03</accession>